<dbReference type="Gene3D" id="3.40.50.970">
    <property type="match status" value="2"/>
</dbReference>
<accession>A0ABW2Q2Q7</accession>
<dbReference type="PANTHER" id="PTHR18968">
    <property type="entry name" value="THIAMINE PYROPHOSPHATE ENZYMES"/>
    <property type="match status" value="1"/>
</dbReference>
<feature type="domain" description="Thiamine pyrophosphate enzyme TPP-binding" evidence="5">
    <location>
        <begin position="379"/>
        <end position="526"/>
    </location>
</feature>
<dbReference type="CDD" id="cd07035">
    <property type="entry name" value="TPP_PYR_POX_like"/>
    <property type="match status" value="1"/>
</dbReference>
<dbReference type="InterPro" id="IPR045229">
    <property type="entry name" value="TPP_enz"/>
</dbReference>
<feature type="domain" description="Thiamine pyrophosphate enzyme N-terminal TPP-binding" evidence="6">
    <location>
        <begin position="1"/>
        <end position="114"/>
    </location>
</feature>
<keyword evidence="7" id="KW-0808">Transferase</keyword>
<evidence type="ECO:0000259" key="6">
    <source>
        <dbReference type="Pfam" id="PF02776"/>
    </source>
</evidence>
<evidence type="ECO:0000313" key="8">
    <source>
        <dbReference type="Proteomes" id="UP001596505"/>
    </source>
</evidence>
<dbReference type="Pfam" id="PF00205">
    <property type="entry name" value="TPP_enzyme_M"/>
    <property type="match status" value="1"/>
</dbReference>
<dbReference type="InterPro" id="IPR029035">
    <property type="entry name" value="DHS-like_NAD/FAD-binding_dom"/>
</dbReference>
<gene>
    <name evidence="7" type="ORF">ACFQRG_13260</name>
</gene>
<comment type="similarity">
    <text evidence="1 3">Belongs to the TPP enzyme family.</text>
</comment>
<dbReference type="InterPro" id="IPR012000">
    <property type="entry name" value="Thiamin_PyroP_enz_cen_dom"/>
</dbReference>
<dbReference type="InterPro" id="IPR029061">
    <property type="entry name" value="THDP-binding"/>
</dbReference>
<dbReference type="PANTHER" id="PTHR18968:SF129">
    <property type="entry name" value="ACETOLACTATE SYNTHASE"/>
    <property type="match status" value="1"/>
</dbReference>
<dbReference type="PROSITE" id="PS00187">
    <property type="entry name" value="TPP_ENZYMES"/>
    <property type="match status" value="1"/>
</dbReference>
<evidence type="ECO:0000259" key="4">
    <source>
        <dbReference type="Pfam" id="PF00205"/>
    </source>
</evidence>
<dbReference type="SUPFAM" id="SSF52518">
    <property type="entry name" value="Thiamin diphosphate-binding fold (THDP-binding)"/>
    <property type="match status" value="2"/>
</dbReference>
<dbReference type="InterPro" id="IPR000399">
    <property type="entry name" value="TPP-bd_CS"/>
</dbReference>
<dbReference type="Gene3D" id="3.40.50.1220">
    <property type="entry name" value="TPP-binding domain"/>
    <property type="match status" value="1"/>
</dbReference>
<comment type="caution">
    <text evidence="7">The sequence shown here is derived from an EMBL/GenBank/DDBJ whole genome shotgun (WGS) entry which is preliminary data.</text>
</comment>
<feature type="domain" description="Thiamine pyrophosphate enzyme central" evidence="4">
    <location>
        <begin position="189"/>
        <end position="321"/>
    </location>
</feature>
<dbReference type="SUPFAM" id="SSF52467">
    <property type="entry name" value="DHS-like NAD/FAD-binding domain"/>
    <property type="match status" value="1"/>
</dbReference>
<name>A0ABW2Q2Q7_9BACL</name>
<dbReference type="NCBIfam" id="NF006187">
    <property type="entry name" value="PRK08322.1"/>
    <property type="match status" value="1"/>
</dbReference>
<dbReference type="InterPro" id="IPR011766">
    <property type="entry name" value="TPP_enzyme_TPP-bd"/>
</dbReference>
<keyword evidence="2 3" id="KW-0786">Thiamine pyrophosphate</keyword>
<keyword evidence="8" id="KW-1185">Reference proteome</keyword>
<dbReference type="InterPro" id="IPR012001">
    <property type="entry name" value="Thiamin_PyroP_enz_TPP-bd_dom"/>
</dbReference>
<dbReference type="Pfam" id="PF02776">
    <property type="entry name" value="TPP_enzyme_N"/>
    <property type="match status" value="1"/>
</dbReference>
<organism evidence="7 8">
    <name type="scientific">Scopulibacillus cellulosilyticus</name>
    <dbReference type="NCBI Taxonomy" id="2665665"/>
    <lineage>
        <taxon>Bacteria</taxon>
        <taxon>Bacillati</taxon>
        <taxon>Bacillota</taxon>
        <taxon>Bacilli</taxon>
        <taxon>Bacillales</taxon>
        <taxon>Sporolactobacillaceae</taxon>
        <taxon>Scopulibacillus</taxon>
    </lineage>
</organism>
<dbReference type="Proteomes" id="UP001596505">
    <property type="component" value="Unassembled WGS sequence"/>
</dbReference>
<dbReference type="RefSeq" id="WP_380966746.1">
    <property type="nucleotide sequence ID" value="NZ_JBHTCO010000017.1"/>
</dbReference>
<dbReference type="GO" id="GO:0003984">
    <property type="term" value="F:acetolactate synthase activity"/>
    <property type="evidence" value="ECO:0007669"/>
    <property type="project" value="UniProtKB-EC"/>
</dbReference>
<evidence type="ECO:0000256" key="3">
    <source>
        <dbReference type="RuleBase" id="RU362132"/>
    </source>
</evidence>
<dbReference type="EMBL" id="JBHTCO010000017">
    <property type="protein sequence ID" value="MFC7393923.1"/>
    <property type="molecule type" value="Genomic_DNA"/>
</dbReference>
<sequence length="546" mass="59791">MRAADLLIRCLENEGVKYMFGVPGEENLDVMDALLSSNIEFITTRHETGAAFMAGIMGRLTGKPGVCLSTLGPGATNMLTGVADGNMDRTPLVAITGQAGLDRLHKESHQAYDLISMYRPVTKWNATVSTPDTIPEIVRKAFMISATAKPGATHIDLPEDVAGKEVEGLSPLKITELKNGEASETNLNEGAAIINKAKRPLILVGNGVTRTNSSEELAAFAEKIQTPVTATFMGKGAFPASHPLSIDSVGISGKDYINCALEKTDLIIAVGYDMTEIPPTRFNPEGKIPVLHIDTLNAEVDAHYPVVCNIVGDIATNLKALMEKIEKRNEPVEFTEEIRKEVLEEFNQFESDNHFPLKPQKIIYDLRKVMGEEDIVISDVGAHKMWIARMYPTYKPNTCLISNGLASMGISVPGAIAAKLVHPERNVVAVIGDGAFLMQGCAELETAVRLKLPIVILLWRDNGYGLIEWKQENQFHRPSHIKFGNPDFVQLAESFGAKGMRVNKAEELESTIEEALKQNVPVVIDCPVDYSENVKLTERLNNLKCD</sequence>
<reference evidence="8" key="1">
    <citation type="journal article" date="2019" name="Int. J. Syst. Evol. Microbiol.">
        <title>The Global Catalogue of Microorganisms (GCM) 10K type strain sequencing project: providing services to taxonomists for standard genome sequencing and annotation.</title>
        <authorList>
            <consortium name="The Broad Institute Genomics Platform"/>
            <consortium name="The Broad Institute Genome Sequencing Center for Infectious Disease"/>
            <person name="Wu L."/>
            <person name="Ma J."/>
        </authorList>
    </citation>
    <scope>NUCLEOTIDE SEQUENCE [LARGE SCALE GENOMIC DNA]</scope>
    <source>
        <strain evidence="8">CGMCC 1.16305</strain>
    </source>
</reference>
<dbReference type="NCBIfam" id="NF006378">
    <property type="entry name" value="PRK08617.1"/>
    <property type="match status" value="1"/>
</dbReference>
<evidence type="ECO:0000313" key="7">
    <source>
        <dbReference type="EMBL" id="MFC7393923.1"/>
    </source>
</evidence>
<evidence type="ECO:0000256" key="1">
    <source>
        <dbReference type="ARBA" id="ARBA00007812"/>
    </source>
</evidence>
<dbReference type="EC" id="2.2.1.6" evidence="7"/>
<dbReference type="CDD" id="cd02010">
    <property type="entry name" value="TPP_ALS"/>
    <property type="match status" value="1"/>
</dbReference>
<protein>
    <submittedName>
        <fullName evidence="7">Acetolactate synthase large subunit</fullName>
        <ecNumber evidence="7">2.2.1.6</ecNumber>
    </submittedName>
</protein>
<evidence type="ECO:0000256" key="2">
    <source>
        <dbReference type="ARBA" id="ARBA00023052"/>
    </source>
</evidence>
<evidence type="ECO:0000259" key="5">
    <source>
        <dbReference type="Pfam" id="PF02775"/>
    </source>
</evidence>
<dbReference type="Pfam" id="PF02775">
    <property type="entry name" value="TPP_enzyme_C"/>
    <property type="match status" value="1"/>
</dbReference>
<proteinExistence type="inferred from homology"/>